<protein>
    <submittedName>
        <fullName evidence="2">Uncharacterized protein</fullName>
    </submittedName>
</protein>
<accession>A0A166BFJ9</accession>
<evidence type="ECO:0000313" key="3">
    <source>
        <dbReference type="Proteomes" id="UP000076798"/>
    </source>
</evidence>
<sequence length="178" mass="19573">MEDESFSDAGSSDTEDEIDTKGRRQENVGEAGTPTIQIKPEGDDDDVIRLSGITSEFTFAEEPKRFAVSAASLSTAYNDGGMFLPAVQEYINNHFQDPFDLTPADVFDIWHQVRAVLPALIRGQKVRIREVIHAKPAVFGAIARSNKPERFDNVLVKVNDKTANLCGVKGLSSFAWVA</sequence>
<evidence type="ECO:0000313" key="2">
    <source>
        <dbReference type="EMBL" id="KZT36317.1"/>
    </source>
</evidence>
<organism evidence="2 3">
    <name type="scientific">Sistotremastrum suecicum HHB10207 ss-3</name>
    <dbReference type="NCBI Taxonomy" id="1314776"/>
    <lineage>
        <taxon>Eukaryota</taxon>
        <taxon>Fungi</taxon>
        <taxon>Dikarya</taxon>
        <taxon>Basidiomycota</taxon>
        <taxon>Agaricomycotina</taxon>
        <taxon>Agaricomycetes</taxon>
        <taxon>Sistotremastrales</taxon>
        <taxon>Sistotremastraceae</taxon>
        <taxon>Sistotremastrum</taxon>
    </lineage>
</organism>
<name>A0A166BFJ9_9AGAM</name>
<feature type="region of interest" description="Disordered" evidence="1">
    <location>
        <begin position="1"/>
        <end position="44"/>
    </location>
</feature>
<gene>
    <name evidence="2" type="ORF">SISSUDRAFT_1034948</name>
</gene>
<evidence type="ECO:0000256" key="1">
    <source>
        <dbReference type="SAM" id="MobiDB-lite"/>
    </source>
</evidence>
<dbReference type="Proteomes" id="UP000076798">
    <property type="component" value="Unassembled WGS sequence"/>
</dbReference>
<dbReference type="AlphaFoldDB" id="A0A166BFJ9"/>
<proteinExistence type="predicted"/>
<keyword evidence="3" id="KW-1185">Reference proteome</keyword>
<dbReference type="EMBL" id="KV428111">
    <property type="protein sequence ID" value="KZT36317.1"/>
    <property type="molecule type" value="Genomic_DNA"/>
</dbReference>
<reference evidence="2 3" key="1">
    <citation type="journal article" date="2016" name="Mol. Biol. Evol.">
        <title>Comparative Genomics of Early-Diverging Mushroom-Forming Fungi Provides Insights into the Origins of Lignocellulose Decay Capabilities.</title>
        <authorList>
            <person name="Nagy L.G."/>
            <person name="Riley R."/>
            <person name="Tritt A."/>
            <person name="Adam C."/>
            <person name="Daum C."/>
            <person name="Floudas D."/>
            <person name="Sun H."/>
            <person name="Yadav J.S."/>
            <person name="Pangilinan J."/>
            <person name="Larsson K.H."/>
            <person name="Matsuura K."/>
            <person name="Barry K."/>
            <person name="Labutti K."/>
            <person name="Kuo R."/>
            <person name="Ohm R.A."/>
            <person name="Bhattacharya S.S."/>
            <person name="Shirouzu T."/>
            <person name="Yoshinaga Y."/>
            <person name="Martin F.M."/>
            <person name="Grigoriev I.V."/>
            <person name="Hibbett D.S."/>
        </authorList>
    </citation>
    <scope>NUCLEOTIDE SEQUENCE [LARGE SCALE GENOMIC DNA]</scope>
    <source>
        <strain evidence="2 3">HHB10207 ss-3</strain>
    </source>
</reference>